<protein>
    <submittedName>
        <fullName evidence="1">5-carboxymethyl-2-hydroxymuconate Delta-isomerase</fullName>
    </submittedName>
</protein>
<dbReference type="Pfam" id="PF02962">
    <property type="entry name" value="CHMI"/>
    <property type="match status" value="1"/>
</dbReference>
<dbReference type="EMBL" id="BAABHW010000002">
    <property type="protein sequence ID" value="GAA5071496.1"/>
    <property type="molecule type" value="Genomic_DNA"/>
</dbReference>
<dbReference type="Gene3D" id="3.30.429.10">
    <property type="entry name" value="Macrophage Migration Inhibitory Factor"/>
    <property type="match status" value="1"/>
</dbReference>
<sequence length="128" mass="14399">MPHAWIEYSVNIEETPELQDLGKCLYDAMLQTGIFPVAGVRIRIQPVVNCMIGDLTPANAFIHIALRIGEGRTNETIKAATDAIFERVSHHLKPLADRQPLAVAMELSEIDGRYSYKMNNLRDYMRAG</sequence>
<dbReference type="InterPro" id="IPR014347">
    <property type="entry name" value="Tautomerase/MIF_sf"/>
</dbReference>
<dbReference type="Proteomes" id="UP001499910">
    <property type="component" value="Unassembled WGS sequence"/>
</dbReference>
<evidence type="ECO:0000313" key="1">
    <source>
        <dbReference type="EMBL" id="GAA5071496.1"/>
    </source>
</evidence>
<keyword evidence="2" id="KW-1185">Reference proteome</keyword>
<evidence type="ECO:0000313" key="2">
    <source>
        <dbReference type="Proteomes" id="UP001499910"/>
    </source>
</evidence>
<dbReference type="CDD" id="cd00580">
    <property type="entry name" value="CHMI"/>
    <property type="match status" value="1"/>
</dbReference>
<accession>A0ABP9L9K8</accession>
<organism evidence="1 2">
    <name type="scientific">[Roseibacterium] beibuensis</name>
    <dbReference type="NCBI Taxonomy" id="1193142"/>
    <lineage>
        <taxon>Bacteria</taxon>
        <taxon>Pseudomonadati</taxon>
        <taxon>Pseudomonadota</taxon>
        <taxon>Alphaproteobacteria</taxon>
        <taxon>Rhodobacterales</taxon>
        <taxon>Roseobacteraceae</taxon>
        <taxon>Roseicyclus</taxon>
    </lineage>
</organism>
<gene>
    <name evidence="1" type="ORF">GCM10023209_15260</name>
</gene>
<dbReference type="PANTHER" id="PTHR37950:SF1">
    <property type="entry name" value="4-HYDROXYPHENYLACETATE CATABOLISM PROTEIN"/>
    <property type="match status" value="1"/>
</dbReference>
<comment type="caution">
    <text evidence="1">The sequence shown here is derived from an EMBL/GenBank/DDBJ whole genome shotgun (WGS) entry which is preliminary data.</text>
</comment>
<name>A0ABP9L9K8_9RHOB</name>
<reference evidence="2" key="1">
    <citation type="journal article" date="2019" name="Int. J. Syst. Evol. Microbiol.">
        <title>The Global Catalogue of Microorganisms (GCM) 10K type strain sequencing project: providing services to taxonomists for standard genome sequencing and annotation.</title>
        <authorList>
            <consortium name="The Broad Institute Genomics Platform"/>
            <consortium name="The Broad Institute Genome Sequencing Center for Infectious Disease"/>
            <person name="Wu L."/>
            <person name="Ma J."/>
        </authorList>
    </citation>
    <scope>NUCLEOTIDE SEQUENCE [LARGE SCALE GENOMIC DNA]</scope>
    <source>
        <strain evidence="2">JCM 18015</strain>
    </source>
</reference>
<dbReference type="PANTHER" id="PTHR37950">
    <property type="entry name" value="4-HYDROXYPHENYLACETATE CATABOLISM PROTEIN"/>
    <property type="match status" value="1"/>
</dbReference>
<dbReference type="RefSeq" id="WP_259550100.1">
    <property type="nucleotide sequence ID" value="NZ_BAABHW010000002.1"/>
</dbReference>
<proteinExistence type="predicted"/>
<dbReference type="SUPFAM" id="SSF55331">
    <property type="entry name" value="Tautomerase/MIF"/>
    <property type="match status" value="1"/>
</dbReference>
<dbReference type="InterPro" id="IPR004220">
    <property type="entry name" value="5-COMe_2-OHmuconate_Isoase"/>
</dbReference>